<dbReference type="HOGENOM" id="CLU_012062_4_2_1"/>
<dbReference type="GO" id="GO:0016018">
    <property type="term" value="F:cyclosporin A binding"/>
    <property type="evidence" value="ECO:0007669"/>
    <property type="project" value="TreeGrafter"/>
</dbReference>
<dbReference type="Gene3D" id="2.40.100.10">
    <property type="entry name" value="Cyclophilin-like"/>
    <property type="match status" value="1"/>
</dbReference>
<dbReference type="EC" id="5.2.1.8" evidence="4"/>
<dbReference type="PANTHER" id="PTHR11071:SF490">
    <property type="entry name" value="PEPTIDYL-PROLYL CIS-TRANS ISOMERASE A"/>
    <property type="match status" value="1"/>
</dbReference>
<dbReference type="GeneTree" id="ENSGT00950000183087"/>
<dbReference type="GO" id="GO:0005737">
    <property type="term" value="C:cytoplasm"/>
    <property type="evidence" value="ECO:0007669"/>
    <property type="project" value="TreeGrafter"/>
</dbReference>
<dbReference type="PROSITE" id="PS50072">
    <property type="entry name" value="CSA_PPIASE_2"/>
    <property type="match status" value="1"/>
</dbReference>
<comment type="catalytic activity">
    <reaction evidence="1 4">
        <text>[protein]-peptidylproline (omega=180) = [protein]-peptidylproline (omega=0)</text>
        <dbReference type="Rhea" id="RHEA:16237"/>
        <dbReference type="Rhea" id="RHEA-COMP:10747"/>
        <dbReference type="Rhea" id="RHEA-COMP:10748"/>
        <dbReference type="ChEBI" id="CHEBI:83833"/>
        <dbReference type="ChEBI" id="CHEBI:83834"/>
        <dbReference type="EC" id="5.2.1.8"/>
    </reaction>
</comment>
<dbReference type="InParanoid" id="M3XTF4"/>
<dbReference type="PANTHER" id="PTHR11071">
    <property type="entry name" value="PEPTIDYL-PROLYL CIS-TRANS ISOMERASE"/>
    <property type="match status" value="1"/>
</dbReference>
<dbReference type="InterPro" id="IPR002130">
    <property type="entry name" value="Cyclophilin-type_PPIase_dom"/>
</dbReference>
<dbReference type="GO" id="GO:0006457">
    <property type="term" value="P:protein folding"/>
    <property type="evidence" value="ECO:0007669"/>
    <property type="project" value="TreeGrafter"/>
</dbReference>
<evidence type="ECO:0000259" key="5">
    <source>
        <dbReference type="PROSITE" id="PS50072"/>
    </source>
</evidence>
<dbReference type="eggNOG" id="KOG0865">
    <property type="taxonomic scope" value="Eukaryota"/>
</dbReference>
<proteinExistence type="inferred from homology"/>
<organism evidence="6">
    <name type="scientific">Mustela putorius furo</name>
    <name type="common">European domestic ferret</name>
    <name type="synonym">Mustela furo</name>
    <dbReference type="NCBI Taxonomy" id="9669"/>
    <lineage>
        <taxon>Eukaryota</taxon>
        <taxon>Metazoa</taxon>
        <taxon>Chordata</taxon>
        <taxon>Craniata</taxon>
        <taxon>Vertebrata</taxon>
        <taxon>Euteleostomi</taxon>
        <taxon>Mammalia</taxon>
        <taxon>Eutheria</taxon>
        <taxon>Laurasiatheria</taxon>
        <taxon>Carnivora</taxon>
        <taxon>Caniformia</taxon>
        <taxon>Musteloidea</taxon>
        <taxon>Mustelidae</taxon>
        <taxon>Mustelinae</taxon>
        <taxon>Mustela</taxon>
    </lineage>
</organism>
<comment type="function">
    <text evidence="4">PPIases accelerate the folding of proteins. It catalyzes the cis-trans isomerization of proline imidic peptide bonds in oligopeptides.</text>
</comment>
<evidence type="ECO:0000256" key="4">
    <source>
        <dbReference type="RuleBase" id="RU363019"/>
    </source>
</evidence>
<feature type="domain" description="PPIase cyclophilin-type" evidence="5">
    <location>
        <begin position="21"/>
        <end position="145"/>
    </location>
</feature>
<comment type="similarity">
    <text evidence="4">Belongs to the cyclophilin-type PPIase family.</text>
</comment>
<evidence type="ECO:0000313" key="6">
    <source>
        <dbReference type="Ensembl" id="ENSMPUP00000002354.1"/>
    </source>
</evidence>
<protein>
    <recommendedName>
        <fullName evidence="4">Peptidyl-prolyl cis-trans isomerase</fullName>
        <shortName evidence="4">PPIase</shortName>
        <ecNumber evidence="4">5.2.1.8</ecNumber>
    </recommendedName>
</protein>
<name>M3XTF4_MUSPF</name>
<reference evidence="6" key="1">
    <citation type="submission" date="2024-06" db="UniProtKB">
        <authorList>
            <consortium name="Ensembl"/>
        </authorList>
    </citation>
    <scope>IDENTIFICATION</scope>
</reference>
<dbReference type="PRINTS" id="PR00153">
    <property type="entry name" value="CSAPPISMRASE"/>
</dbReference>
<dbReference type="GO" id="GO:0003755">
    <property type="term" value="F:peptidyl-prolyl cis-trans isomerase activity"/>
    <property type="evidence" value="ECO:0007669"/>
    <property type="project" value="UniProtKB-UniRule"/>
</dbReference>
<dbReference type="InterPro" id="IPR024936">
    <property type="entry name" value="Cyclophilin-type_PPIase"/>
</dbReference>
<evidence type="ECO:0000256" key="1">
    <source>
        <dbReference type="ARBA" id="ARBA00000971"/>
    </source>
</evidence>
<accession>M3XTF4</accession>
<keyword evidence="3 4" id="KW-0413">Isomerase</keyword>
<dbReference type="SUPFAM" id="SSF50891">
    <property type="entry name" value="Cyclophilin-like"/>
    <property type="match status" value="1"/>
</dbReference>
<dbReference type="STRING" id="9669.ENSMPUP00000002354"/>
<sequence length="147" mass="16225">SHGQPYALGYCMEEESLGYVSFMLFADKVSKTAEFHTLSSGKKIILRFMCQNGDFTSKSTYGEKFGDENFILKKFGGSTKVLANAGPNKNVSHLAVYTVKTEWLDGKHEVFGKVKEGMNTVEAIELFGSRDGKTSGKITIADKSNKF</sequence>
<dbReference type="Pfam" id="PF00160">
    <property type="entry name" value="Pro_isomerase"/>
    <property type="match status" value="1"/>
</dbReference>
<dbReference type="EMBL" id="AEYP01103991">
    <property type="status" value="NOT_ANNOTATED_CDS"/>
    <property type="molecule type" value="Genomic_DNA"/>
</dbReference>
<keyword evidence="2 4" id="KW-0697">Rotamase</keyword>
<dbReference type="PIRSF" id="PIRSF001467">
    <property type="entry name" value="Peptidylpro_ismrse"/>
    <property type="match status" value="1"/>
</dbReference>
<dbReference type="Ensembl" id="ENSMPUT00000002403.1">
    <property type="protein sequence ID" value="ENSMPUP00000002354.1"/>
    <property type="gene ID" value="ENSMPUG00000002381.1"/>
</dbReference>
<evidence type="ECO:0000256" key="3">
    <source>
        <dbReference type="ARBA" id="ARBA00023235"/>
    </source>
</evidence>
<dbReference type="AlphaFoldDB" id="M3XTF4"/>
<dbReference type="InterPro" id="IPR029000">
    <property type="entry name" value="Cyclophilin-like_dom_sf"/>
</dbReference>
<evidence type="ECO:0000256" key="2">
    <source>
        <dbReference type="ARBA" id="ARBA00023110"/>
    </source>
</evidence>